<keyword evidence="5" id="KW-1185">Reference proteome</keyword>
<dbReference type="PANTHER" id="PTHR43115:SF4">
    <property type="entry name" value="DEHYDROGENASE_REDUCTASE SDR FAMILY MEMBER 11"/>
    <property type="match status" value="1"/>
</dbReference>
<sequence>MEKWRGKIAVVTGASAGIGISIVKSLVSYGVNVVGLARRVEKVEELANELKDAAGKVYAYKCDVADQESVKAAFQWVEEKFGGVDILVNNAGVYKFIRILDEGDALNNDLKQIVDVNLMGVIYCTRAAFATMKKRDYGYIVNINSIGGHFIPFPTENVPSYNIYSASKYGVTATNEVLRQELATSEFGEKIRITSISPGEVKTDMVEVAGFPGTVDEYFSCIPYLLPEDIAESVVYVLSTPSRANVTELMIRPTAEKV</sequence>
<dbReference type="EMBL" id="OU895877">
    <property type="protein sequence ID" value="CAG9800082.1"/>
    <property type="molecule type" value="Genomic_DNA"/>
</dbReference>
<evidence type="ECO:0000313" key="5">
    <source>
        <dbReference type="Proteomes" id="UP001153620"/>
    </source>
</evidence>
<protein>
    <recommendedName>
        <fullName evidence="6">Dehydrogenase</fullName>
    </recommendedName>
</protein>
<dbReference type="PRINTS" id="PR00081">
    <property type="entry name" value="GDHRDH"/>
</dbReference>
<keyword evidence="2" id="KW-0560">Oxidoreductase</keyword>
<accession>A0A9N9RP35</accession>
<evidence type="ECO:0000313" key="4">
    <source>
        <dbReference type="EMBL" id="CAG9800082.1"/>
    </source>
</evidence>
<reference evidence="4" key="1">
    <citation type="submission" date="2022-01" db="EMBL/GenBank/DDBJ databases">
        <authorList>
            <person name="King R."/>
        </authorList>
    </citation>
    <scope>NUCLEOTIDE SEQUENCE</scope>
</reference>
<dbReference type="PANTHER" id="PTHR43115">
    <property type="entry name" value="DEHYDROGENASE/REDUCTASE SDR FAMILY MEMBER 11"/>
    <property type="match status" value="1"/>
</dbReference>
<evidence type="ECO:0008006" key="6">
    <source>
        <dbReference type="Google" id="ProtNLM"/>
    </source>
</evidence>
<dbReference type="FunFam" id="3.40.50.720:FF:000047">
    <property type="entry name" value="NADP-dependent L-serine/L-allo-threonine dehydrogenase"/>
    <property type="match status" value="1"/>
</dbReference>
<gene>
    <name evidence="4" type="ORF">CHIRRI_LOCUS3033</name>
</gene>
<dbReference type="GO" id="GO:0016616">
    <property type="term" value="F:oxidoreductase activity, acting on the CH-OH group of donors, NAD or NADP as acceptor"/>
    <property type="evidence" value="ECO:0007669"/>
    <property type="project" value="UniProtKB-ARBA"/>
</dbReference>
<dbReference type="OrthoDB" id="1933717at2759"/>
<proteinExistence type="inferred from homology"/>
<organism evidence="4 5">
    <name type="scientific">Chironomus riparius</name>
    <dbReference type="NCBI Taxonomy" id="315576"/>
    <lineage>
        <taxon>Eukaryota</taxon>
        <taxon>Metazoa</taxon>
        <taxon>Ecdysozoa</taxon>
        <taxon>Arthropoda</taxon>
        <taxon>Hexapoda</taxon>
        <taxon>Insecta</taxon>
        <taxon>Pterygota</taxon>
        <taxon>Neoptera</taxon>
        <taxon>Endopterygota</taxon>
        <taxon>Diptera</taxon>
        <taxon>Nematocera</taxon>
        <taxon>Chironomoidea</taxon>
        <taxon>Chironomidae</taxon>
        <taxon>Chironominae</taxon>
        <taxon>Chironomus</taxon>
    </lineage>
</organism>
<evidence type="ECO:0000256" key="3">
    <source>
        <dbReference type="RuleBase" id="RU000363"/>
    </source>
</evidence>
<comment type="similarity">
    <text evidence="1 3">Belongs to the short-chain dehydrogenases/reductases (SDR) family.</text>
</comment>
<dbReference type="AlphaFoldDB" id="A0A9N9RP35"/>
<dbReference type="InterPro" id="IPR036291">
    <property type="entry name" value="NAD(P)-bd_dom_sf"/>
</dbReference>
<dbReference type="SUPFAM" id="SSF51735">
    <property type="entry name" value="NAD(P)-binding Rossmann-fold domains"/>
    <property type="match status" value="1"/>
</dbReference>
<dbReference type="InterPro" id="IPR002347">
    <property type="entry name" value="SDR_fam"/>
</dbReference>
<dbReference type="Gene3D" id="3.40.50.720">
    <property type="entry name" value="NAD(P)-binding Rossmann-like Domain"/>
    <property type="match status" value="1"/>
</dbReference>
<evidence type="ECO:0000256" key="1">
    <source>
        <dbReference type="ARBA" id="ARBA00006484"/>
    </source>
</evidence>
<reference evidence="4" key="2">
    <citation type="submission" date="2022-10" db="EMBL/GenBank/DDBJ databases">
        <authorList>
            <consortium name="ENA_rothamsted_submissions"/>
            <consortium name="culmorum"/>
            <person name="King R."/>
        </authorList>
    </citation>
    <scope>NUCLEOTIDE SEQUENCE</scope>
</reference>
<dbReference type="Proteomes" id="UP001153620">
    <property type="component" value="Chromosome 1"/>
</dbReference>
<name>A0A9N9RP35_9DIPT</name>
<dbReference type="PRINTS" id="PR00080">
    <property type="entry name" value="SDRFAMILY"/>
</dbReference>
<dbReference type="Pfam" id="PF00106">
    <property type="entry name" value="adh_short"/>
    <property type="match status" value="1"/>
</dbReference>
<evidence type="ECO:0000256" key="2">
    <source>
        <dbReference type="ARBA" id="ARBA00023002"/>
    </source>
</evidence>